<evidence type="ECO:0000313" key="3">
    <source>
        <dbReference type="Proteomes" id="UP000095210"/>
    </source>
</evidence>
<accession>A0AAC9HVL9</accession>
<keyword evidence="1" id="KW-0812">Transmembrane</keyword>
<reference evidence="3" key="1">
    <citation type="submission" date="2016-03" db="EMBL/GenBank/DDBJ databases">
        <title>Complete genome sequence of the type strain Actinoalloteichus hymeniacidonis DSM 45092.</title>
        <authorList>
            <person name="Schaffert L."/>
            <person name="Albersmeier A."/>
            <person name="Winkler A."/>
            <person name="Kalinowski J."/>
            <person name="Zotchev S."/>
            <person name="Ruckert C."/>
        </authorList>
    </citation>
    <scope>NUCLEOTIDE SEQUENCE [LARGE SCALE GENOMIC DNA]</scope>
    <source>
        <strain evidence="3">HPA177(T) (DSM 45092(T))</strain>
    </source>
</reference>
<gene>
    <name evidence="2" type="ORF">TL08_25240</name>
</gene>
<dbReference type="AlphaFoldDB" id="A0AAC9HVL9"/>
<feature type="transmembrane region" description="Helical" evidence="1">
    <location>
        <begin position="12"/>
        <end position="36"/>
    </location>
</feature>
<keyword evidence="1" id="KW-1133">Transmembrane helix</keyword>
<organism evidence="2 3">
    <name type="scientific">Actinoalloteichus hymeniacidonis</name>
    <dbReference type="NCBI Taxonomy" id="340345"/>
    <lineage>
        <taxon>Bacteria</taxon>
        <taxon>Bacillati</taxon>
        <taxon>Actinomycetota</taxon>
        <taxon>Actinomycetes</taxon>
        <taxon>Pseudonocardiales</taxon>
        <taxon>Pseudonocardiaceae</taxon>
        <taxon>Actinoalloteichus</taxon>
    </lineage>
</organism>
<keyword evidence="3" id="KW-1185">Reference proteome</keyword>
<sequence>MTTQVRRSSLFPLALATFSVGLLAVLVTFVLFAFGYSDQPVWLNLACLLAPVGMFIGVIALLLQSRRRARPSPGH</sequence>
<proteinExistence type="predicted"/>
<dbReference type="EMBL" id="CP014859">
    <property type="protein sequence ID" value="AOS65826.1"/>
    <property type="molecule type" value="Genomic_DNA"/>
</dbReference>
<evidence type="ECO:0000256" key="1">
    <source>
        <dbReference type="SAM" id="Phobius"/>
    </source>
</evidence>
<feature type="transmembrane region" description="Helical" evidence="1">
    <location>
        <begin position="42"/>
        <end position="63"/>
    </location>
</feature>
<evidence type="ECO:0000313" key="2">
    <source>
        <dbReference type="EMBL" id="AOS65826.1"/>
    </source>
</evidence>
<dbReference type="Proteomes" id="UP000095210">
    <property type="component" value="Chromosome"/>
</dbReference>
<protein>
    <submittedName>
        <fullName evidence="2">Uncharacterized protein</fullName>
    </submittedName>
</protein>
<dbReference type="RefSeq" id="WP_069852602.1">
    <property type="nucleotide sequence ID" value="NZ_CP014859.1"/>
</dbReference>
<keyword evidence="1" id="KW-0472">Membrane</keyword>
<dbReference type="KEGG" id="ahm:TL08_25240"/>
<name>A0AAC9HVL9_9PSEU</name>